<dbReference type="EMBL" id="FNOK01000006">
    <property type="protein sequence ID" value="SDW92285.1"/>
    <property type="molecule type" value="Genomic_DNA"/>
</dbReference>
<sequence>MAADPDPGADEPDQNTEGVEERTGRLVLKTLADACGIDELASATEAVSAYHGNNYLPLLERFYRSHRPVLFTLVDAIELEATSADRSVLDAVEFVRANRDRRSDWISETTPVEVDGQNTTVSVDVDAFASDAWRKVLRDRQRPGMLARRHLEVCVFSYLAAELRSGDIAVAGSDSYANLHAQLMTWDEWQPLAGISAPRPVSRSTRPSWWRTTGTS</sequence>
<dbReference type="Proteomes" id="UP000199529">
    <property type="component" value="Unassembled WGS sequence"/>
</dbReference>
<gene>
    <name evidence="2" type="ORF">SAMN05216215_100687</name>
</gene>
<evidence type="ECO:0008006" key="4">
    <source>
        <dbReference type="Google" id="ProtNLM"/>
    </source>
</evidence>
<name>A0A1H2XHI3_9PSEU</name>
<accession>A0A1H2XHI3</accession>
<dbReference type="STRING" id="418495.SAMN05216215_100687"/>
<evidence type="ECO:0000256" key="1">
    <source>
        <dbReference type="SAM" id="MobiDB-lite"/>
    </source>
</evidence>
<evidence type="ECO:0000313" key="3">
    <source>
        <dbReference type="Proteomes" id="UP000199529"/>
    </source>
</evidence>
<keyword evidence="3" id="KW-1185">Reference proteome</keyword>
<organism evidence="2 3">
    <name type="scientific">Saccharopolyspora shandongensis</name>
    <dbReference type="NCBI Taxonomy" id="418495"/>
    <lineage>
        <taxon>Bacteria</taxon>
        <taxon>Bacillati</taxon>
        <taxon>Actinomycetota</taxon>
        <taxon>Actinomycetes</taxon>
        <taxon>Pseudonocardiales</taxon>
        <taxon>Pseudonocardiaceae</taxon>
        <taxon>Saccharopolyspora</taxon>
    </lineage>
</organism>
<feature type="region of interest" description="Disordered" evidence="1">
    <location>
        <begin position="1"/>
        <end position="23"/>
    </location>
</feature>
<protein>
    <recommendedName>
        <fullName evidence="4">Tn3 transposase DDE domain-containing protein</fullName>
    </recommendedName>
</protein>
<evidence type="ECO:0000313" key="2">
    <source>
        <dbReference type="EMBL" id="SDW92285.1"/>
    </source>
</evidence>
<dbReference type="AlphaFoldDB" id="A0A1H2XHI3"/>
<reference evidence="3" key="1">
    <citation type="submission" date="2016-10" db="EMBL/GenBank/DDBJ databases">
        <authorList>
            <person name="Varghese N."/>
            <person name="Submissions S."/>
        </authorList>
    </citation>
    <scope>NUCLEOTIDE SEQUENCE [LARGE SCALE GENOMIC DNA]</scope>
    <source>
        <strain evidence="3">CGMCC 4.3530</strain>
    </source>
</reference>
<proteinExistence type="predicted"/>
<dbReference type="RefSeq" id="WP_245761023.1">
    <property type="nucleotide sequence ID" value="NZ_FNOK01000006.1"/>
</dbReference>